<keyword evidence="1" id="KW-0472">Membrane</keyword>
<dbReference type="EMBL" id="FMAU01000003">
    <property type="protein sequence ID" value="SCC17049.1"/>
    <property type="molecule type" value="Genomic_DNA"/>
</dbReference>
<dbReference type="RefSeq" id="WP_058298953.1">
    <property type="nucleotide sequence ID" value="NZ_FMAU01000003.1"/>
</dbReference>
<evidence type="ECO:0000256" key="1">
    <source>
        <dbReference type="SAM" id="Phobius"/>
    </source>
</evidence>
<name>A0A0V8HHU1_9BACI</name>
<gene>
    <name evidence="2" type="ORF">GA0061094_2867</name>
</gene>
<keyword evidence="1" id="KW-1133">Transmembrane helix</keyword>
<sequence length="208" mass="24025">MDRELERKIKRMTDEGLKDLDFNSELKGKVRQKIKRDKPYRRRWYAPVISLLIVVLLLFIFAVVKGENLGFIGNEWLSGFFENSKNFDIEINASHGPSVSTFDGTITREDVVKPLSFTKDERDRIFAKIESIDFEGGLDLPDDKGCNMQPYGGYEVKARIKGDVYEYRSSGCHTTADSRALDELWEMMLEMIGNKPGYEEMVEPYLIM</sequence>
<dbReference type="Proteomes" id="UP000181997">
    <property type="component" value="Unassembled WGS sequence"/>
</dbReference>
<reference evidence="3" key="1">
    <citation type="submission" date="2016-08" db="EMBL/GenBank/DDBJ databases">
        <authorList>
            <person name="Varghese N."/>
            <person name="Submissions Spin"/>
        </authorList>
    </citation>
    <scope>NUCLEOTIDE SEQUENCE [LARGE SCALE GENOMIC DNA]</scope>
    <source>
        <strain evidence="3">SGD-1123</strain>
    </source>
</reference>
<keyword evidence="3" id="KW-1185">Reference proteome</keyword>
<evidence type="ECO:0000313" key="2">
    <source>
        <dbReference type="EMBL" id="SCC17049.1"/>
    </source>
</evidence>
<evidence type="ECO:0000313" key="3">
    <source>
        <dbReference type="Proteomes" id="UP000181997"/>
    </source>
</evidence>
<dbReference type="OrthoDB" id="2875064at2"/>
<organism evidence="2 3">
    <name type="scientific">[Bacillus] enclensis</name>
    <dbReference type="NCBI Taxonomy" id="1402860"/>
    <lineage>
        <taxon>Bacteria</taxon>
        <taxon>Bacillati</taxon>
        <taxon>Bacillota</taxon>
        <taxon>Bacilli</taxon>
        <taxon>Bacillales</taxon>
        <taxon>Bacillaceae</taxon>
        <taxon>Rossellomorea</taxon>
    </lineage>
</organism>
<dbReference type="AlphaFoldDB" id="A0A0V8HHU1"/>
<feature type="transmembrane region" description="Helical" evidence="1">
    <location>
        <begin position="44"/>
        <end position="64"/>
    </location>
</feature>
<proteinExistence type="predicted"/>
<protein>
    <submittedName>
        <fullName evidence="2">Uncharacterized protein</fullName>
    </submittedName>
</protein>
<keyword evidence="1" id="KW-0812">Transmembrane</keyword>
<accession>A0A0V8HHU1</accession>